<dbReference type="InterPro" id="IPR003439">
    <property type="entry name" value="ABC_transporter-like_ATP-bd"/>
</dbReference>
<accession>A0ABW0EQK9</accession>
<dbReference type="GO" id="GO:0005524">
    <property type="term" value="F:ATP binding"/>
    <property type="evidence" value="ECO:0007669"/>
    <property type="project" value="UniProtKB-KW"/>
</dbReference>
<feature type="domain" description="ABC transporter" evidence="3">
    <location>
        <begin position="16"/>
        <end position="228"/>
    </location>
</feature>
<proteinExistence type="predicted"/>
<dbReference type="Proteomes" id="UP001596157">
    <property type="component" value="Unassembled WGS sequence"/>
</dbReference>
<dbReference type="EMBL" id="JBHSKF010000006">
    <property type="protein sequence ID" value="MFC5288349.1"/>
    <property type="molecule type" value="Genomic_DNA"/>
</dbReference>
<evidence type="ECO:0000313" key="4">
    <source>
        <dbReference type="EMBL" id="MFC5288349.1"/>
    </source>
</evidence>
<dbReference type="PROSITE" id="PS50893">
    <property type="entry name" value="ABC_TRANSPORTER_2"/>
    <property type="match status" value="1"/>
</dbReference>
<dbReference type="InterPro" id="IPR017871">
    <property type="entry name" value="ABC_transporter-like_CS"/>
</dbReference>
<keyword evidence="5" id="KW-1185">Reference proteome</keyword>
<gene>
    <name evidence="4" type="ORF">ACFPM7_14910</name>
</gene>
<protein>
    <submittedName>
        <fullName evidence="4">ATP-binding cassette domain-containing protein</fullName>
    </submittedName>
</protein>
<dbReference type="SMART" id="SM00382">
    <property type="entry name" value="AAA"/>
    <property type="match status" value="1"/>
</dbReference>
<evidence type="ECO:0000256" key="2">
    <source>
        <dbReference type="ARBA" id="ARBA00022840"/>
    </source>
</evidence>
<dbReference type="RefSeq" id="WP_378248201.1">
    <property type="nucleotide sequence ID" value="NZ_JBHSKF010000006.1"/>
</dbReference>
<dbReference type="InterPro" id="IPR003593">
    <property type="entry name" value="AAA+_ATPase"/>
</dbReference>
<evidence type="ECO:0000313" key="5">
    <source>
        <dbReference type="Proteomes" id="UP001596157"/>
    </source>
</evidence>
<dbReference type="Pfam" id="PF00005">
    <property type="entry name" value="ABC_tran"/>
    <property type="match status" value="1"/>
</dbReference>
<dbReference type="PROSITE" id="PS00211">
    <property type="entry name" value="ABC_TRANSPORTER_1"/>
    <property type="match status" value="1"/>
</dbReference>
<comment type="caution">
    <text evidence="4">The sequence shown here is derived from an EMBL/GenBank/DDBJ whole genome shotgun (WGS) entry which is preliminary data.</text>
</comment>
<keyword evidence="1" id="KW-0547">Nucleotide-binding</keyword>
<dbReference type="InterPro" id="IPR027417">
    <property type="entry name" value="P-loop_NTPase"/>
</dbReference>
<reference evidence="5" key="1">
    <citation type="journal article" date="2019" name="Int. J. Syst. Evol. Microbiol.">
        <title>The Global Catalogue of Microorganisms (GCM) 10K type strain sequencing project: providing services to taxonomists for standard genome sequencing and annotation.</title>
        <authorList>
            <consortium name="The Broad Institute Genomics Platform"/>
            <consortium name="The Broad Institute Genome Sequencing Center for Infectious Disease"/>
            <person name="Wu L."/>
            <person name="Ma J."/>
        </authorList>
    </citation>
    <scope>NUCLEOTIDE SEQUENCE [LARGE SCALE GENOMIC DNA]</scope>
    <source>
        <strain evidence="5">CCUG 59778</strain>
    </source>
</reference>
<dbReference type="Gene3D" id="3.40.50.300">
    <property type="entry name" value="P-loop containing nucleotide triphosphate hydrolases"/>
    <property type="match status" value="1"/>
</dbReference>
<evidence type="ECO:0000256" key="1">
    <source>
        <dbReference type="ARBA" id="ARBA00022741"/>
    </source>
</evidence>
<name>A0ABW0EQK9_9PSEU</name>
<evidence type="ECO:0000259" key="3">
    <source>
        <dbReference type="PROSITE" id="PS50893"/>
    </source>
</evidence>
<sequence>MSAPVSDHPTIDNAVLSARGLTRAFPHPDGPLPVLRGVDLDVAPGELVTVSGRSGSGKSALFALLCGFDKPDTGTVTVCGTVLRAAPAWSDCAVLPQALGLAAELTLQENAALPLRLTGQSDVEDRVADVLGELGIGHLGDRYPTEVSYGQQQRAALARAAVARPSVLLADEPTAHLDHGSVPAVLGVLRRVADAGTAVLIATHHDQVHRIADRRLSLVEGRIDYSAT</sequence>
<organism evidence="4 5">
    <name type="scientific">Actinokineospora guangxiensis</name>
    <dbReference type="NCBI Taxonomy" id="1490288"/>
    <lineage>
        <taxon>Bacteria</taxon>
        <taxon>Bacillati</taxon>
        <taxon>Actinomycetota</taxon>
        <taxon>Actinomycetes</taxon>
        <taxon>Pseudonocardiales</taxon>
        <taxon>Pseudonocardiaceae</taxon>
        <taxon>Actinokineospora</taxon>
    </lineage>
</organism>
<dbReference type="SUPFAM" id="SSF52540">
    <property type="entry name" value="P-loop containing nucleoside triphosphate hydrolases"/>
    <property type="match status" value="1"/>
</dbReference>
<dbReference type="InterPro" id="IPR015854">
    <property type="entry name" value="ABC_transpr_LolD-like"/>
</dbReference>
<dbReference type="PANTHER" id="PTHR24220">
    <property type="entry name" value="IMPORT ATP-BINDING PROTEIN"/>
    <property type="match status" value="1"/>
</dbReference>
<keyword evidence="2 4" id="KW-0067">ATP-binding</keyword>